<dbReference type="PANTHER" id="PTHR45854">
    <property type="entry name" value="ASAP FAMILY MEMBER"/>
    <property type="match status" value="1"/>
</dbReference>
<feature type="non-terminal residue" evidence="4">
    <location>
        <position position="1"/>
    </location>
</feature>
<comment type="caution">
    <text evidence="4">The sequence shown here is derived from an EMBL/GenBank/DDBJ whole genome shotgun (WGS) entry which is preliminary data.</text>
</comment>
<dbReference type="InterPro" id="IPR001452">
    <property type="entry name" value="SH3_domain"/>
</dbReference>
<organism evidence="4 5">
    <name type="scientific">Goodea atripinnis</name>
    <dbReference type="NCBI Taxonomy" id="208336"/>
    <lineage>
        <taxon>Eukaryota</taxon>
        <taxon>Metazoa</taxon>
        <taxon>Chordata</taxon>
        <taxon>Craniata</taxon>
        <taxon>Vertebrata</taxon>
        <taxon>Euteleostomi</taxon>
        <taxon>Actinopterygii</taxon>
        <taxon>Neopterygii</taxon>
        <taxon>Teleostei</taxon>
        <taxon>Neoteleostei</taxon>
        <taxon>Acanthomorphata</taxon>
        <taxon>Ovalentaria</taxon>
        <taxon>Atherinomorphae</taxon>
        <taxon>Cyprinodontiformes</taxon>
        <taxon>Goodeidae</taxon>
        <taxon>Goodea</taxon>
    </lineage>
</organism>
<dbReference type="SMART" id="SM00326">
    <property type="entry name" value="SH3"/>
    <property type="match status" value="1"/>
</dbReference>
<proteinExistence type="predicted"/>
<reference evidence="4 5" key="1">
    <citation type="submission" date="2021-06" db="EMBL/GenBank/DDBJ databases">
        <authorList>
            <person name="Palmer J.M."/>
        </authorList>
    </citation>
    <scope>NUCLEOTIDE SEQUENCE [LARGE SCALE GENOMIC DNA]</scope>
    <source>
        <strain evidence="4 5">GA_2019</strain>
        <tissue evidence="4">Muscle</tissue>
    </source>
</reference>
<dbReference type="Proteomes" id="UP001476798">
    <property type="component" value="Unassembled WGS sequence"/>
</dbReference>
<gene>
    <name evidence="4" type="ORF">GOODEAATRI_020690</name>
</gene>
<protein>
    <recommendedName>
        <fullName evidence="3">SH3 domain-containing protein</fullName>
    </recommendedName>
</protein>
<name>A0ABV0NCB6_9TELE</name>
<evidence type="ECO:0000256" key="1">
    <source>
        <dbReference type="ARBA" id="ARBA00022443"/>
    </source>
</evidence>
<dbReference type="SUPFAM" id="SSF50044">
    <property type="entry name" value="SH3-domain"/>
    <property type="match status" value="1"/>
</dbReference>
<sequence length="67" mass="7538">VSVSRPQKRVKALVDCRAVSSEQLAFFKDEVIVVTATNDLHWWVGHIEGDPSRSGTFPVNYVHKLTD</sequence>
<dbReference type="InterPro" id="IPR036028">
    <property type="entry name" value="SH3-like_dom_sf"/>
</dbReference>
<dbReference type="Pfam" id="PF14604">
    <property type="entry name" value="SH3_9"/>
    <property type="match status" value="1"/>
</dbReference>
<evidence type="ECO:0000259" key="3">
    <source>
        <dbReference type="PROSITE" id="PS50002"/>
    </source>
</evidence>
<accession>A0ABV0NCB6</accession>
<dbReference type="PROSITE" id="PS50002">
    <property type="entry name" value="SH3"/>
    <property type="match status" value="1"/>
</dbReference>
<dbReference type="PANTHER" id="PTHR45854:SF1">
    <property type="entry name" value="ARF-GAP WITH SH3 DOMAIN, ANK REPEAT AND PH DOMAIN-CONTAINING PROTEIN 3"/>
    <property type="match status" value="1"/>
</dbReference>
<keyword evidence="1 2" id="KW-0728">SH3 domain</keyword>
<dbReference type="EMBL" id="JAHRIO010031935">
    <property type="protein sequence ID" value="MEQ2169028.1"/>
    <property type="molecule type" value="Genomic_DNA"/>
</dbReference>
<evidence type="ECO:0000256" key="2">
    <source>
        <dbReference type="PROSITE-ProRule" id="PRU00192"/>
    </source>
</evidence>
<dbReference type="Gene3D" id="2.30.30.40">
    <property type="entry name" value="SH3 Domains"/>
    <property type="match status" value="1"/>
</dbReference>
<evidence type="ECO:0000313" key="4">
    <source>
        <dbReference type="EMBL" id="MEQ2169028.1"/>
    </source>
</evidence>
<keyword evidence="5" id="KW-1185">Reference proteome</keyword>
<dbReference type="InterPro" id="IPR043593">
    <property type="entry name" value="ASAP"/>
</dbReference>
<feature type="domain" description="SH3" evidence="3">
    <location>
        <begin position="5"/>
        <end position="67"/>
    </location>
</feature>
<evidence type="ECO:0000313" key="5">
    <source>
        <dbReference type="Proteomes" id="UP001476798"/>
    </source>
</evidence>
<dbReference type="PRINTS" id="PR00452">
    <property type="entry name" value="SH3DOMAIN"/>
</dbReference>